<dbReference type="STRING" id="1618207.UM93_06220"/>
<organism evidence="18 19">
    <name type="scientific">Psychromicrobium lacuslunae</name>
    <dbReference type="NCBI Taxonomy" id="1618207"/>
    <lineage>
        <taxon>Bacteria</taxon>
        <taxon>Bacillati</taxon>
        <taxon>Actinomycetota</taxon>
        <taxon>Actinomycetes</taxon>
        <taxon>Micrococcales</taxon>
        <taxon>Micrococcaceae</taxon>
        <taxon>Psychromicrobium</taxon>
    </lineage>
</organism>
<evidence type="ECO:0000256" key="7">
    <source>
        <dbReference type="ARBA" id="ARBA00019179"/>
    </source>
</evidence>
<dbReference type="CDD" id="cd07182">
    <property type="entry name" value="RNase_HII_bacteria_HII_like"/>
    <property type="match status" value="1"/>
</dbReference>
<comment type="cofactor">
    <cofactor evidence="14 15">
        <name>Mn(2+)</name>
        <dbReference type="ChEBI" id="CHEBI:29035"/>
    </cofactor>
    <cofactor evidence="14 15">
        <name>Mg(2+)</name>
        <dbReference type="ChEBI" id="CHEBI:18420"/>
    </cofactor>
    <text evidence="14 15">Manganese or magnesium. Binds 1 divalent metal ion per monomer in the absence of substrate. May bind a second metal ion after substrate binding.</text>
</comment>
<evidence type="ECO:0000256" key="10">
    <source>
        <dbReference type="ARBA" id="ARBA00022723"/>
    </source>
</evidence>
<protein>
    <recommendedName>
        <fullName evidence="7 14">Ribonuclease HII</fullName>
        <shortName evidence="14">RNase HII</shortName>
        <ecNumber evidence="6 14">3.1.26.4</ecNumber>
    </recommendedName>
</protein>
<evidence type="ECO:0000313" key="18">
    <source>
        <dbReference type="EMBL" id="AJT41214.1"/>
    </source>
</evidence>
<dbReference type="InterPro" id="IPR012337">
    <property type="entry name" value="RNaseH-like_sf"/>
</dbReference>
<comment type="function">
    <text evidence="3 14 16">Endonuclease that specifically degrades the RNA of RNA-DNA hybrids.</text>
</comment>
<comment type="catalytic activity">
    <reaction evidence="1 14 15 16">
        <text>Endonucleolytic cleavage to 5'-phosphomonoester.</text>
        <dbReference type="EC" id="3.1.26.4"/>
    </reaction>
</comment>
<accession>A0A0D4BY24</accession>
<dbReference type="EC" id="3.1.26.4" evidence="6 14"/>
<evidence type="ECO:0000256" key="12">
    <source>
        <dbReference type="ARBA" id="ARBA00022801"/>
    </source>
</evidence>
<dbReference type="InterPro" id="IPR036397">
    <property type="entry name" value="RNaseH_sf"/>
</dbReference>
<evidence type="ECO:0000256" key="11">
    <source>
        <dbReference type="ARBA" id="ARBA00022759"/>
    </source>
</evidence>
<dbReference type="Proteomes" id="UP000061839">
    <property type="component" value="Chromosome"/>
</dbReference>
<dbReference type="GO" id="GO:0003723">
    <property type="term" value="F:RNA binding"/>
    <property type="evidence" value="ECO:0007669"/>
    <property type="project" value="UniProtKB-UniRule"/>
</dbReference>
<dbReference type="NCBIfam" id="NF000595">
    <property type="entry name" value="PRK00015.1-3"/>
    <property type="match status" value="1"/>
</dbReference>
<dbReference type="Pfam" id="PF01351">
    <property type="entry name" value="RNase_HII"/>
    <property type="match status" value="1"/>
</dbReference>
<dbReference type="HOGENOM" id="CLU_036532_3_0_11"/>
<comment type="similarity">
    <text evidence="5 14 16">Belongs to the RNase HII family.</text>
</comment>
<keyword evidence="12 14" id="KW-0378">Hydrolase</keyword>
<keyword evidence="19" id="KW-1185">Reference proteome</keyword>
<gene>
    <name evidence="14" type="primary">rnhB</name>
    <name evidence="18" type="ORF">UM93_06220</name>
</gene>
<dbReference type="InterPro" id="IPR022898">
    <property type="entry name" value="RNase_HII"/>
</dbReference>
<dbReference type="GO" id="GO:0032299">
    <property type="term" value="C:ribonuclease H2 complex"/>
    <property type="evidence" value="ECO:0007669"/>
    <property type="project" value="TreeGrafter"/>
</dbReference>
<evidence type="ECO:0000256" key="14">
    <source>
        <dbReference type="HAMAP-Rule" id="MF_00052"/>
    </source>
</evidence>
<comment type="subcellular location">
    <subcellularLocation>
        <location evidence="4 14">Cytoplasm</location>
    </subcellularLocation>
</comment>
<comment type="cofactor">
    <cofactor evidence="2">
        <name>Mg(2+)</name>
        <dbReference type="ChEBI" id="CHEBI:18420"/>
    </cofactor>
</comment>
<evidence type="ECO:0000256" key="6">
    <source>
        <dbReference type="ARBA" id="ARBA00012180"/>
    </source>
</evidence>
<keyword evidence="10 14" id="KW-0479">Metal-binding</keyword>
<dbReference type="GO" id="GO:0006298">
    <property type="term" value="P:mismatch repair"/>
    <property type="evidence" value="ECO:0007669"/>
    <property type="project" value="TreeGrafter"/>
</dbReference>
<evidence type="ECO:0000256" key="16">
    <source>
        <dbReference type="RuleBase" id="RU003515"/>
    </source>
</evidence>
<dbReference type="GO" id="GO:0030145">
    <property type="term" value="F:manganese ion binding"/>
    <property type="evidence" value="ECO:0007669"/>
    <property type="project" value="UniProtKB-UniRule"/>
</dbReference>
<keyword evidence="11 14" id="KW-0255">Endonuclease</keyword>
<dbReference type="InterPro" id="IPR001352">
    <property type="entry name" value="RNase_HII/HIII"/>
</dbReference>
<dbReference type="Gene3D" id="3.30.420.10">
    <property type="entry name" value="Ribonuclease H-like superfamily/Ribonuclease H"/>
    <property type="match status" value="1"/>
</dbReference>
<dbReference type="InterPro" id="IPR024567">
    <property type="entry name" value="RNase_HII/HIII_dom"/>
</dbReference>
<evidence type="ECO:0000313" key="19">
    <source>
        <dbReference type="Proteomes" id="UP000061839"/>
    </source>
</evidence>
<evidence type="ECO:0000256" key="2">
    <source>
        <dbReference type="ARBA" id="ARBA00001946"/>
    </source>
</evidence>
<dbReference type="PANTHER" id="PTHR10954:SF18">
    <property type="entry name" value="RIBONUCLEASE HII"/>
    <property type="match status" value="1"/>
</dbReference>
<feature type="binding site" evidence="14 15">
    <location>
        <position position="26"/>
    </location>
    <ligand>
        <name>a divalent metal cation</name>
        <dbReference type="ChEBI" id="CHEBI:60240"/>
    </ligand>
</feature>
<feature type="binding site" evidence="14 15">
    <location>
        <position position="27"/>
    </location>
    <ligand>
        <name>a divalent metal cation</name>
        <dbReference type="ChEBI" id="CHEBI:60240"/>
    </ligand>
</feature>
<dbReference type="HAMAP" id="MF_00052_B">
    <property type="entry name" value="RNase_HII_B"/>
    <property type="match status" value="1"/>
</dbReference>
<feature type="binding site" evidence="14 15">
    <location>
        <position position="123"/>
    </location>
    <ligand>
        <name>a divalent metal cation</name>
        <dbReference type="ChEBI" id="CHEBI:60240"/>
    </ligand>
</feature>
<dbReference type="GO" id="GO:0005737">
    <property type="term" value="C:cytoplasm"/>
    <property type="evidence" value="ECO:0007669"/>
    <property type="project" value="UniProtKB-SubCell"/>
</dbReference>
<dbReference type="AlphaFoldDB" id="A0A0D4BY24"/>
<evidence type="ECO:0000256" key="9">
    <source>
        <dbReference type="ARBA" id="ARBA00022722"/>
    </source>
</evidence>
<proteinExistence type="inferred from homology"/>
<dbReference type="GO" id="GO:0004523">
    <property type="term" value="F:RNA-DNA hybrid ribonuclease activity"/>
    <property type="evidence" value="ECO:0007669"/>
    <property type="project" value="UniProtKB-UniRule"/>
</dbReference>
<dbReference type="PATRIC" id="fig|1618207.4.peg.1262"/>
<keyword evidence="9 14" id="KW-0540">Nuclease</keyword>
<dbReference type="PANTHER" id="PTHR10954">
    <property type="entry name" value="RIBONUCLEASE H2 SUBUNIT A"/>
    <property type="match status" value="1"/>
</dbReference>
<name>A0A0D4BY24_9MICC</name>
<dbReference type="EMBL" id="CP011005">
    <property type="protein sequence ID" value="AJT41214.1"/>
    <property type="molecule type" value="Genomic_DNA"/>
</dbReference>
<feature type="domain" description="RNase H type-2" evidence="17">
    <location>
        <begin position="20"/>
        <end position="232"/>
    </location>
</feature>
<evidence type="ECO:0000256" key="13">
    <source>
        <dbReference type="ARBA" id="ARBA00023211"/>
    </source>
</evidence>
<dbReference type="KEGG" id="ari:UM93_06220"/>
<evidence type="ECO:0000256" key="5">
    <source>
        <dbReference type="ARBA" id="ARBA00007383"/>
    </source>
</evidence>
<evidence type="ECO:0000256" key="15">
    <source>
        <dbReference type="PROSITE-ProRule" id="PRU01319"/>
    </source>
</evidence>
<keyword evidence="8 14" id="KW-0963">Cytoplasm</keyword>
<sequence>MARLSPTLATERSLMESGFRFVAGADEVGRGALAGPVTVGMVVVDASAQKPLAGVKDSKLLSVAERERLVPLIKEWSLAHAVGHASAAEIDAIGIMAALQLAGTRAWEQMQESPIRAEVVLLDGNHDWLSAKGQLSIFDQPLPAGAGVQVPVQTMIKADLQCLSVAAASVLAKVERDAILVELDGQHAEFGWKVNKGYATAAHRAAIDQFGPSQWHRKSWKLSSGASSRLTGAMGKA</sequence>
<dbReference type="GO" id="GO:0043137">
    <property type="term" value="P:DNA replication, removal of RNA primer"/>
    <property type="evidence" value="ECO:0007669"/>
    <property type="project" value="TreeGrafter"/>
</dbReference>
<evidence type="ECO:0000256" key="1">
    <source>
        <dbReference type="ARBA" id="ARBA00000077"/>
    </source>
</evidence>
<dbReference type="PROSITE" id="PS51975">
    <property type="entry name" value="RNASE_H_2"/>
    <property type="match status" value="1"/>
</dbReference>
<evidence type="ECO:0000256" key="3">
    <source>
        <dbReference type="ARBA" id="ARBA00004065"/>
    </source>
</evidence>
<keyword evidence="13 14" id="KW-0464">Manganese</keyword>
<reference evidence="18 19" key="1">
    <citation type="journal article" date="2015" name="Genome Announc.">
        <title>Complete Genome Sequencing of Protease-Producing Novel Arthrobacter sp. Strain IHBB 11108 Using PacBio Single-Molecule Real-Time Sequencing Technology.</title>
        <authorList>
            <person name="Kiran S."/>
            <person name="Swarnkar M.K."/>
            <person name="Pal M."/>
            <person name="Thakur R."/>
            <person name="Tewari R."/>
            <person name="Singh A.K."/>
            <person name="Gulati A."/>
        </authorList>
    </citation>
    <scope>NUCLEOTIDE SEQUENCE [LARGE SCALE GENOMIC DNA]</scope>
    <source>
        <strain evidence="18 19">IHBB 11108</strain>
    </source>
</reference>
<evidence type="ECO:0000256" key="4">
    <source>
        <dbReference type="ARBA" id="ARBA00004496"/>
    </source>
</evidence>
<evidence type="ECO:0000256" key="8">
    <source>
        <dbReference type="ARBA" id="ARBA00022490"/>
    </source>
</evidence>
<dbReference type="SUPFAM" id="SSF53098">
    <property type="entry name" value="Ribonuclease H-like"/>
    <property type="match status" value="1"/>
</dbReference>
<evidence type="ECO:0000259" key="17">
    <source>
        <dbReference type="PROSITE" id="PS51975"/>
    </source>
</evidence>